<dbReference type="PROSITE" id="PS50943">
    <property type="entry name" value="HTH_CROC1"/>
    <property type="match status" value="1"/>
</dbReference>
<proteinExistence type="predicted"/>
<dbReference type="Pfam" id="PF12862">
    <property type="entry name" value="ANAPC5"/>
    <property type="match status" value="2"/>
</dbReference>
<dbReference type="PANTHER" id="PTHR47691:SF3">
    <property type="entry name" value="HTH-TYPE TRANSCRIPTIONAL REGULATOR RV0890C-RELATED"/>
    <property type="match status" value="1"/>
</dbReference>
<organism evidence="2">
    <name type="scientific">uncultured Solirubrobacteraceae bacterium</name>
    <dbReference type="NCBI Taxonomy" id="1162706"/>
    <lineage>
        <taxon>Bacteria</taxon>
        <taxon>Bacillati</taxon>
        <taxon>Actinomycetota</taxon>
        <taxon>Thermoleophilia</taxon>
        <taxon>Solirubrobacterales</taxon>
        <taxon>Solirubrobacteraceae</taxon>
        <taxon>environmental samples</taxon>
    </lineage>
</organism>
<dbReference type="GO" id="GO:0043531">
    <property type="term" value="F:ADP binding"/>
    <property type="evidence" value="ECO:0007669"/>
    <property type="project" value="InterPro"/>
</dbReference>
<evidence type="ECO:0000259" key="1">
    <source>
        <dbReference type="PROSITE" id="PS50943"/>
    </source>
</evidence>
<dbReference type="SMART" id="SM00028">
    <property type="entry name" value="TPR"/>
    <property type="match status" value="5"/>
</dbReference>
<dbReference type="PRINTS" id="PR00364">
    <property type="entry name" value="DISEASERSIST"/>
</dbReference>
<evidence type="ECO:0000313" key="2">
    <source>
        <dbReference type="EMBL" id="CAA9479511.1"/>
    </source>
</evidence>
<reference evidence="2" key="1">
    <citation type="submission" date="2020-02" db="EMBL/GenBank/DDBJ databases">
        <authorList>
            <person name="Meier V. D."/>
        </authorList>
    </citation>
    <scope>NUCLEOTIDE SEQUENCE</scope>
    <source>
        <strain evidence="2">AVDCRST_MAG67</strain>
    </source>
</reference>
<accession>A0A6J4RQC5</accession>
<dbReference type="Gene3D" id="3.40.50.300">
    <property type="entry name" value="P-loop containing nucleotide triphosphate hydrolases"/>
    <property type="match status" value="1"/>
</dbReference>
<dbReference type="GO" id="GO:0004016">
    <property type="term" value="F:adenylate cyclase activity"/>
    <property type="evidence" value="ECO:0007669"/>
    <property type="project" value="UniProtKB-EC"/>
</dbReference>
<feature type="domain" description="HTH cro/C1-type" evidence="1">
    <location>
        <begin position="13"/>
        <end position="68"/>
    </location>
</feature>
<dbReference type="Pfam" id="PF13560">
    <property type="entry name" value="HTH_31"/>
    <property type="match status" value="1"/>
</dbReference>
<sequence length="903" mass="96505">MARANVSPFGALLRRHRLAAGLTQEALAERARVSPKAVSDLERDAARAPRFGTVGLLADALGLTPELRAGLLAAARPRATPAGAPTTSAMPRPLTRLVGRTSVVAALAELMGRDEIQLLTLTGPGGVGKTRVAIEVARRMAAHFPDGVVFVDLAALQDSALVLAAIAHRLGVDERDATSLHDGLAASLRDKQVLLLLDNFERVVAAGQAIVRLLEACPRLVVLVTSRVALQLRGGLDYPIAPLVLPEPTDAPESLLRSPAVELFVDLARASGAELRMEGQTPGAVAEICRRLDGVPLAIELAAAKVRFLPPPVLLARVEKRLPLLERGRRDLPARQKTMRDAIAWSYELLEAPEQALFRRVCVFAGGGTLDAAEVVCRQDPSCPPIIDGLATLVDNSLLQTNAVPADEGSDVAGDAPRLLVLETLREYGLEQLESHGETDDVCERHATYYLGLAEEAARALGGPDGAAWLARLDREHDNMQVALRWMGDRRDGPTALRLAGALWRFWQRRGHLSEGRRWLREALELRAAASTIAVPVELNALAGAATLEIDQAAYDEAEAHIAEAVTIAREQAAPSDLAAALNLKGLLAREQARYADSVRYHQEALSLAREAEDPSGEATALLGLAQAQMFNGDAAEASVVAREGLALARERGDSYLLARALILVAWQAAHTGRYKEAEGVAGEARSLLGADGEIGEYAEALFLSGAVALFRGEHERAASFFNDSLTFNRTRGAERRWATDLGGLAAAALNLGDTGRARTLAEESLTLARRYRDLWSAAMSLSVLGHVDLAEGDAGRARELFAEASDLFHTIGNLIYLPWCLDGLAGVAAARGHYERAAELGGAVEAMRREVGFSVPPIHPLAHARVLATVRESLSQETFDAAQAAGEARPPEHTIAAALLDE</sequence>
<dbReference type="EC" id="4.6.1.1" evidence="2"/>
<keyword evidence="2" id="KW-0456">Lyase</keyword>
<dbReference type="SMART" id="SM00530">
    <property type="entry name" value="HTH_XRE"/>
    <property type="match status" value="1"/>
</dbReference>
<dbReference type="PANTHER" id="PTHR47691">
    <property type="entry name" value="REGULATOR-RELATED"/>
    <property type="match status" value="1"/>
</dbReference>
<dbReference type="InterPro" id="IPR011990">
    <property type="entry name" value="TPR-like_helical_dom_sf"/>
</dbReference>
<dbReference type="InterPro" id="IPR026000">
    <property type="entry name" value="Apc5_dom"/>
</dbReference>
<dbReference type="CDD" id="cd00093">
    <property type="entry name" value="HTH_XRE"/>
    <property type="match status" value="1"/>
</dbReference>
<dbReference type="Gene3D" id="1.25.40.10">
    <property type="entry name" value="Tetratricopeptide repeat domain"/>
    <property type="match status" value="2"/>
</dbReference>
<dbReference type="InterPro" id="IPR001387">
    <property type="entry name" value="Cro/C1-type_HTH"/>
</dbReference>
<name>A0A6J4RQC5_9ACTN</name>
<dbReference type="AlphaFoldDB" id="A0A6J4RQC5"/>
<gene>
    <name evidence="2" type="ORF">AVDCRST_MAG67-770</name>
</gene>
<dbReference type="InterPro" id="IPR002182">
    <property type="entry name" value="NB-ARC"/>
</dbReference>
<protein>
    <submittedName>
        <fullName evidence="2">Adenylate cyclase</fullName>
        <ecNumber evidence="2">4.6.1.1</ecNumber>
    </submittedName>
</protein>
<dbReference type="InterPro" id="IPR027417">
    <property type="entry name" value="P-loop_NTPase"/>
</dbReference>
<dbReference type="Pfam" id="PF00931">
    <property type="entry name" value="NB-ARC"/>
    <property type="match status" value="1"/>
</dbReference>
<dbReference type="GO" id="GO:0003677">
    <property type="term" value="F:DNA binding"/>
    <property type="evidence" value="ECO:0007669"/>
    <property type="project" value="InterPro"/>
</dbReference>
<dbReference type="SUPFAM" id="SSF48452">
    <property type="entry name" value="TPR-like"/>
    <property type="match status" value="2"/>
</dbReference>
<dbReference type="SUPFAM" id="SSF47413">
    <property type="entry name" value="lambda repressor-like DNA-binding domains"/>
    <property type="match status" value="1"/>
</dbReference>
<dbReference type="InterPro" id="IPR010982">
    <property type="entry name" value="Lambda_DNA-bd_dom_sf"/>
</dbReference>
<dbReference type="EMBL" id="CADCVQ010000039">
    <property type="protein sequence ID" value="CAA9479511.1"/>
    <property type="molecule type" value="Genomic_DNA"/>
</dbReference>
<dbReference type="InterPro" id="IPR019734">
    <property type="entry name" value="TPR_rpt"/>
</dbReference>
<dbReference type="Gene3D" id="1.10.260.40">
    <property type="entry name" value="lambda repressor-like DNA-binding domains"/>
    <property type="match status" value="1"/>
</dbReference>
<dbReference type="SUPFAM" id="SSF52540">
    <property type="entry name" value="P-loop containing nucleoside triphosphate hydrolases"/>
    <property type="match status" value="1"/>
</dbReference>